<evidence type="ECO:0000313" key="3">
    <source>
        <dbReference type="EMBL" id="KFU78045.1"/>
    </source>
</evidence>
<reference evidence="3 4" key="1">
    <citation type="journal article" date="2014" name="Genome Announc.">
        <title>Draft Genome Sequence of Amycolatopsis lurida NRRL 2430, Producer of the Glycopeptide Family Antibiotic Ristocetin.</title>
        <authorList>
            <person name="Kwun M.J."/>
            <person name="Hong H.J."/>
        </authorList>
    </citation>
    <scope>NUCLEOTIDE SEQUENCE [LARGE SCALE GENOMIC DNA]</scope>
    <source>
        <strain evidence="3 4">NRRL 2430</strain>
    </source>
</reference>
<dbReference type="PANTHER" id="PTHR43784">
    <property type="entry name" value="GDSL-LIKE LIPASE/ACYLHYDROLASE, PUTATIVE (AFU_ORTHOLOGUE AFUA_2G00820)-RELATED"/>
    <property type="match status" value="1"/>
</dbReference>
<dbReference type="InterPro" id="IPR053140">
    <property type="entry name" value="GDSL_Rv0518-like"/>
</dbReference>
<name>A0A2P2FMU3_AMYLU</name>
<dbReference type="Proteomes" id="UP000256220">
    <property type="component" value="Unassembled WGS sequence"/>
</dbReference>
<accession>A0A2P2FMU3</accession>
<dbReference type="CDD" id="cd01830">
    <property type="entry name" value="XynE_like"/>
    <property type="match status" value="1"/>
</dbReference>
<dbReference type="AlphaFoldDB" id="A0A2P2FMU3"/>
<dbReference type="Pfam" id="PF13472">
    <property type="entry name" value="Lipase_GDSL_2"/>
    <property type="match status" value="1"/>
</dbReference>
<proteinExistence type="predicted"/>
<feature type="domain" description="SGNH hydrolase-type esterase" evidence="2">
    <location>
        <begin position="206"/>
        <end position="386"/>
    </location>
</feature>
<gene>
    <name evidence="3" type="ORF">BB31_28200</name>
</gene>
<dbReference type="EMBL" id="JFBM01000028">
    <property type="protein sequence ID" value="KFU78045.1"/>
    <property type="molecule type" value="Genomic_DNA"/>
</dbReference>
<dbReference type="RefSeq" id="WP_034316889.1">
    <property type="nucleotide sequence ID" value="NZ_JFBM01000028.1"/>
</dbReference>
<keyword evidence="1" id="KW-0732">Signal</keyword>
<dbReference type="InterPro" id="IPR013830">
    <property type="entry name" value="SGNH_hydro"/>
</dbReference>
<feature type="signal peptide" evidence="1">
    <location>
        <begin position="1"/>
        <end position="22"/>
    </location>
</feature>
<sequence length="402" mass="42420">MRVKYLAVAGILALGSMPSAAAAPMEGSATSGWVGTWAAAPAAGVAGTDNGYPNFSIRNIVHTSAGGHEVRVRLSNAFGRAPVLFGRVTVAVAAGPDTPQAVPDTMRTLTFGGDREVTVPAGADIVSDGAALTVPRDGDLLVTTYTPTPSGPVTYHPLALQNSYFTRNGDKAADESAAAFPEKTAVWHYVSGVDVRGTGLRGSVVAIGDSITDGANSTWGANVRWPDQLADKISARLGVLNAGISGNRLLLDGGNYGVNALARLDRDVLNQSGVRTAIVFEGINDIQQTPHQADPNKIISALKQIATRAHDRGLRVLGATITPWKGWGSYTPQLEETRQAVNRFIRTSRLFDGYIDFDAVVRDPADPQRLKPEFDSGDHLHPGDKGFTAMANAVPLPGLRHE</sequence>
<protein>
    <submittedName>
        <fullName evidence="3">SGNH hydrolase</fullName>
    </submittedName>
</protein>
<comment type="caution">
    <text evidence="3">The sequence shown here is derived from an EMBL/GenBank/DDBJ whole genome shotgun (WGS) entry which is preliminary data.</text>
</comment>
<organism evidence="3 4">
    <name type="scientific">Amycolatopsis lurida NRRL 2430</name>
    <dbReference type="NCBI Taxonomy" id="1460371"/>
    <lineage>
        <taxon>Bacteria</taxon>
        <taxon>Bacillati</taxon>
        <taxon>Actinomycetota</taxon>
        <taxon>Actinomycetes</taxon>
        <taxon>Pseudonocardiales</taxon>
        <taxon>Pseudonocardiaceae</taxon>
        <taxon>Amycolatopsis</taxon>
    </lineage>
</organism>
<feature type="chain" id="PRO_5015103153" evidence="1">
    <location>
        <begin position="23"/>
        <end position="402"/>
    </location>
</feature>
<keyword evidence="4" id="KW-1185">Reference proteome</keyword>
<evidence type="ECO:0000259" key="2">
    <source>
        <dbReference type="Pfam" id="PF13472"/>
    </source>
</evidence>
<dbReference type="GO" id="GO:0016787">
    <property type="term" value="F:hydrolase activity"/>
    <property type="evidence" value="ECO:0007669"/>
    <property type="project" value="UniProtKB-KW"/>
</dbReference>
<evidence type="ECO:0000313" key="4">
    <source>
        <dbReference type="Proteomes" id="UP000256220"/>
    </source>
</evidence>
<dbReference type="PANTHER" id="PTHR43784:SF2">
    <property type="entry name" value="GDSL-LIKE LIPASE_ACYLHYDROLASE, PUTATIVE (AFU_ORTHOLOGUE AFUA_2G00820)-RELATED"/>
    <property type="match status" value="1"/>
</dbReference>
<dbReference type="Gene3D" id="3.40.50.1110">
    <property type="entry name" value="SGNH hydrolase"/>
    <property type="match status" value="1"/>
</dbReference>
<dbReference type="SUPFAM" id="SSF52266">
    <property type="entry name" value="SGNH hydrolase"/>
    <property type="match status" value="1"/>
</dbReference>
<dbReference type="InterPro" id="IPR036514">
    <property type="entry name" value="SGNH_hydro_sf"/>
</dbReference>
<keyword evidence="3" id="KW-0378">Hydrolase</keyword>
<evidence type="ECO:0000256" key="1">
    <source>
        <dbReference type="SAM" id="SignalP"/>
    </source>
</evidence>